<reference evidence="1 2" key="1">
    <citation type="journal article" date="2024" name="Ann. Entomol. Soc. Am.">
        <title>Genomic analyses of the southern and eastern yellowjacket wasps (Hymenoptera: Vespidae) reveal evolutionary signatures of social life.</title>
        <authorList>
            <person name="Catto M.A."/>
            <person name="Caine P.B."/>
            <person name="Orr S.E."/>
            <person name="Hunt B.G."/>
            <person name="Goodisman M.A.D."/>
        </authorList>
    </citation>
    <scope>NUCLEOTIDE SEQUENCE [LARGE SCALE GENOMIC DNA]</scope>
    <source>
        <strain evidence="1">232</strain>
        <tissue evidence="1">Head and thorax</tissue>
    </source>
</reference>
<dbReference type="AlphaFoldDB" id="A0ABD2D337"/>
<keyword evidence="2" id="KW-1185">Reference proteome</keyword>
<gene>
    <name evidence="1" type="ORF">V1477_000512</name>
</gene>
<proteinExistence type="predicted"/>
<evidence type="ECO:0000313" key="1">
    <source>
        <dbReference type="EMBL" id="KAL2751354.1"/>
    </source>
</evidence>
<evidence type="ECO:0000313" key="2">
    <source>
        <dbReference type="Proteomes" id="UP001607303"/>
    </source>
</evidence>
<accession>A0ABD2D337</accession>
<protein>
    <submittedName>
        <fullName evidence="1">Uncharacterized protein</fullName>
    </submittedName>
</protein>
<name>A0ABD2D337_VESMC</name>
<sequence length="77" mass="8626">MDIEKKREEKMNLTKVGYENRAGFLKLELHRKDFGKVFEACSHSLGNTCIAEDFDVTKVLPTQVPPRGGSCIWGPTG</sequence>
<dbReference type="EMBL" id="JAYRBN010000007">
    <property type="protein sequence ID" value="KAL2751354.1"/>
    <property type="molecule type" value="Genomic_DNA"/>
</dbReference>
<dbReference type="Proteomes" id="UP001607303">
    <property type="component" value="Unassembled WGS sequence"/>
</dbReference>
<comment type="caution">
    <text evidence="1">The sequence shown here is derived from an EMBL/GenBank/DDBJ whole genome shotgun (WGS) entry which is preliminary data.</text>
</comment>
<organism evidence="1 2">
    <name type="scientific">Vespula maculifrons</name>
    <name type="common">Eastern yellow jacket</name>
    <name type="synonym">Wasp</name>
    <dbReference type="NCBI Taxonomy" id="7453"/>
    <lineage>
        <taxon>Eukaryota</taxon>
        <taxon>Metazoa</taxon>
        <taxon>Ecdysozoa</taxon>
        <taxon>Arthropoda</taxon>
        <taxon>Hexapoda</taxon>
        <taxon>Insecta</taxon>
        <taxon>Pterygota</taxon>
        <taxon>Neoptera</taxon>
        <taxon>Endopterygota</taxon>
        <taxon>Hymenoptera</taxon>
        <taxon>Apocrita</taxon>
        <taxon>Aculeata</taxon>
        <taxon>Vespoidea</taxon>
        <taxon>Vespidae</taxon>
        <taxon>Vespinae</taxon>
        <taxon>Vespula</taxon>
    </lineage>
</organism>